<name>A0A445BZC8_ARAHY</name>
<dbReference type="GO" id="GO:0051028">
    <property type="term" value="P:mRNA transport"/>
    <property type="evidence" value="ECO:0007669"/>
    <property type="project" value="UniProtKB-KW"/>
</dbReference>
<keyword evidence="6" id="KW-0509">mRNA transport</keyword>
<comment type="caution">
    <text evidence="11">The sequence shown here is derived from an EMBL/GenBank/DDBJ whole genome shotgun (WGS) entry which is preliminary data.</text>
</comment>
<evidence type="ECO:0000256" key="3">
    <source>
        <dbReference type="ARBA" id="ARBA00022448"/>
    </source>
</evidence>
<evidence type="ECO:0000256" key="8">
    <source>
        <dbReference type="ARBA" id="ARBA00023212"/>
    </source>
</evidence>
<dbReference type="STRING" id="3818.A0A445BZC8"/>
<keyword evidence="8 10" id="KW-0206">Cytoskeleton</keyword>
<evidence type="ECO:0000256" key="4">
    <source>
        <dbReference type="ARBA" id="ARBA00022490"/>
    </source>
</evidence>
<dbReference type="Gramene" id="arahy.Tifrunner.gnm2.ann2.Ah08g260300.1">
    <property type="protein sequence ID" value="arahy.Tifrunner.gnm2.ann2.Ah08g260300.1-CDS"/>
    <property type="gene ID" value="arahy.Tifrunner.gnm2.ann2.Ah08g260300"/>
</dbReference>
<dbReference type="GO" id="GO:0005634">
    <property type="term" value="C:nucleus"/>
    <property type="evidence" value="ECO:0007669"/>
    <property type="project" value="UniProtKB-SubCell"/>
</dbReference>
<keyword evidence="5 10" id="KW-0493">Microtubule</keyword>
<evidence type="ECO:0000256" key="2">
    <source>
        <dbReference type="ARBA" id="ARBA00004245"/>
    </source>
</evidence>
<reference evidence="11 12" key="1">
    <citation type="submission" date="2019-01" db="EMBL/GenBank/DDBJ databases">
        <title>Sequencing of cultivated peanut Arachis hypogaea provides insights into genome evolution and oil improvement.</title>
        <authorList>
            <person name="Chen X."/>
        </authorList>
    </citation>
    <scope>NUCLEOTIDE SEQUENCE [LARGE SCALE GENOMIC DNA]</scope>
    <source>
        <strain evidence="12">cv. Fuhuasheng</strain>
        <tissue evidence="11">Leaves</tissue>
    </source>
</reference>
<protein>
    <recommendedName>
        <fullName evidence="10">Dynein light chain</fullName>
    </recommendedName>
</protein>
<keyword evidence="12" id="KW-1185">Reference proteome</keyword>
<evidence type="ECO:0000256" key="6">
    <source>
        <dbReference type="ARBA" id="ARBA00022816"/>
    </source>
</evidence>
<keyword evidence="4 10" id="KW-0963">Cytoplasm</keyword>
<dbReference type="Pfam" id="PF01221">
    <property type="entry name" value="Dynein_light"/>
    <property type="match status" value="1"/>
</dbReference>
<dbReference type="InterPro" id="IPR001372">
    <property type="entry name" value="Dynein_light_chain_typ-1/2"/>
</dbReference>
<dbReference type="PANTHER" id="PTHR11886">
    <property type="entry name" value="DYNEIN LIGHT CHAIN"/>
    <property type="match status" value="1"/>
</dbReference>
<evidence type="ECO:0000256" key="10">
    <source>
        <dbReference type="RuleBase" id="RU365010"/>
    </source>
</evidence>
<dbReference type="Gene3D" id="3.30.740.10">
    <property type="entry name" value="Protein Inhibitor Of Neuronal Nitric Oxide Synthase"/>
    <property type="match status" value="1"/>
</dbReference>
<keyword evidence="10" id="KW-0505">Motor protein</keyword>
<dbReference type="GO" id="GO:0005874">
    <property type="term" value="C:microtubule"/>
    <property type="evidence" value="ECO:0007669"/>
    <property type="project" value="UniProtKB-KW"/>
</dbReference>
<dbReference type="SUPFAM" id="SSF54648">
    <property type="entry name" value="DLC"/>
    <property type="match status" value="1"/>
</dbReference>
<evidence type="ECO:0000313" key="12">
    <source>
        <dbReference type="Proteomes" id="UP000289738"/>
    </source>
</evidence>
<dbReference type="GO" id="GO:0045505">
    <property type="term" value="F:dynein intermediate chain binding"/>
    <property type="evidence" value="ECO:0007669"/>
    <property type="project" value="TreeGrafter"/>
</dbReference>
<evidence type="ECO:0000256" key="5">
    <source>
        <dbReference type="ARBA" id="ARBA00022701"/>
    </source>
</evidence>
<dbReference type="PANTHER" id="PTHR11886:SF49">
    <property type="entry name" value="DYNEIN LIGHT CHAIN"/>
    <property type="match status" value="1"/>
</dbReference>
<dbReference type="SMR" id="A0A445BZC8"/>
<dbReference type="OrthoDB" id="10033309at2759"/>
<evidence type="ECO:0000256" key="9">
    <source>
        <dbReference type="ARBA" id="ARBA00023242"/>
    </source>
</evidence>
<sequence length="147" mass="16788">MEKEKEQEEKLVKKKKAIMHAHDHNNTVMRMASIAISLNARLKASDMPLHMQEHALHYTRSLITYGHGHHHYPSNKPTHTHLARELKKEFDSMYGPAWHCVIGTSFGSYVSHTGGAFFYFSIDSLSVLLFKTEVYLVTPPPPPPHTN</sequence>
<comment type="similarity">
    <text evidence="10">Belongs to the dynein light chain family.</text>
</comment>
<evidence type="ECO:0000256" key="7">
    <source>
        <dbReference type="ARBA" id="ARBA00022927"/>
    </source>
</evidence>
<gene>
    <name evidence="11" type="ORF">Ahy_A08g040252</name>
</gene>
<keyword evidence="9" id="KW-0539">Nucleus</keyword>
<dbReference type="FunFam" id="3.30.740.10:FF:000005">
    <property type="entry name" value="Dynein light chain"/>
    <property type="match status" value="1"/>
</dbReference>
<dbReference type="AlphaFoldDB" id="A0A445BZC8"/>
<keyword evidence="7" id="KW-0653">Protein transport</keyword>
<proteinExistence type="inferred from homology"/>
<dbReference type="EMBL" id="SDMP01000008">
    <property type="protein sequence ID" value="RYR43856.1"/>
    <property type="molecule type" value="Genomic_DNA"/>
</dbReference>
<evidence type="ECO:0000313" key="11">
    <source>
        <dbReference type="EMBL" id="RYR43856.1"/>
    </source>
</evidence>
<keyword evidence="10" id="KW-0243">Dynein</keyword>
<dbReference type="GO" id="GO:0015031">
    <property type="term" value="P:protein transport"/>
    <property type="evidence" value="ECO:0007669"/>
    <property type="project" value="UniProtKB-KW"/>
</dbReference>
<evidence type="ECO:0000256" key="1">
    <source>
        <dbReference type="ARBA" id="ARBA00004123"/>
    </source>
</evidence>
<accession>A0A445BZC8</accession>
<keyword evidence="3" id="KW-0813">Transport</keyword>
<dbReference type="GO" id="GO:0007017">
    <property type="term" value="P:microtubule-based process"/>
    <property type="evidence" value="ECO:0007669"/>
    <property type="project" value="InterPro"/>
</dbReference>
<dbReference type="SMART" id="SM01375">
    <property type="entry name" value="Dynein_light"/>
    <property type="match status" value="1"/>
</dbReference>
<comment type="subcellular location">
    <subcellularLocation>
        <location evidence="2 10">Cytoplasm</location>
        <location evidence="2 10">Cytoskeleton</location>
    </subcellularLocation>
    <subcellularLocation>
        <location evidence="1">Nucleus</location>
    </subcellularLocation>
</comment>
<dbReference type="GO" id="GO:0005868">
    <property type="term" value="C:cytoplasmic dynein complex"/>
    <property type="evidence" value="ECO:0007669"/>
    <property type="project" value="TreeGrafter"/>
</dbReference>
<dbReference type="Proteomes" id="UP000289738">
    <property type="component" value="Chromosome A08"/>
</dbReference>
<organism evidence="11 12">
    <name type="scientific">Arachis hypogaea</name>
    <name type="common">Peanut</name>
    <dbReference type="NCBI Taxonomy" id="3818"/>
    <lineage>
        <taxon>Eukaryota</taxon>
        <taxon>Viridiplantae</taxon>
        <taxon>Streptophyta</taxon>
        <taxon>Embryophyta</taxon>
        <taxon>Tracheophyta</taxon>
        <taxon>Spermatophyta</taxon>
        <taxon>Magnoliopsida</taxon>
        <taxon>eudicotyledons</taxon>
        <taxon>Gunneridae</taxon>
        <taxon>Pentapetalae</taxon>
        <taxon>rosids</taxon>
        <taxon>fabids</taxon>
        <taxon>Fabales</taxon>
        <taxon>Fabaceae</taxon>
        <taxon>Papilionoideae</taxon>
        <taxon>50 kb inversion clade</taxon>
        <taxon>dalbergioids sensu lato</taxon>
        <taxon>Dalbergieae</taxon>
        <taxon>Pterocarpus clade</taxon>
        <taxon>Arachis</taxon>
    </lineage>
</organism>
<dbReference type="InterPro" id="IPR037177">
    <property type="entry name" value="DLC_sf"/>
</dbReference>